<dbReference type="SUPFAM" id="SSF53187">
    <property type="entry name" value="Zn-dependent exopeptidases"/>
    <property type="match status" value="1"/>
</dbReference>
<keyword evidence="3" id="KW-0378">Hydrolase</keyword>
<sequence>MEIEVLKMVYSASKEPSITGRIIPPERVFSLCQAFGAQTELLGTSVLGRPICSVKFGRGPRRILFWTQMHGNEPTATGAVFDLLNFLKGRPEGSEHYVERLYEDFTLLFTPMLNPDGAVLFRRSNALGIDLNRDALALAAPESRILRRVLQDFRPEYCFNLHDQRNGYNVAGTPRTATLSFLAPSEDLQRTVTPGRKASMALIAAMNRCVQQIIPGCVGRYSDEFYPTAVGDTCQKAGYRTVLIESGTYPGDPERQTARLGNFAAILAALEFLSREDDLTRGWQEYETIPRNDTRMMDVILRGVRTSLGDCSARVDIGVMFEEKPSADGQSLVKKAVVEAIGDLRYYYGIREIDAEKEPPTGLGTCPQVGDELPWEALILK</sequence>
<gene>
    <name evidence="3" type="ORF">IAC44_06885</name>
</gene>
<dbReference type="InterPro" id="IPR000834">
    <property type="entry name" value="Peptidase_M14"/>
</dbReference>
<feature type="domain" description="Peptidase M14" evidence="2">
    <location>
        <begin position="10"/>
        <end position="273"/>
    </location>
</feature>
<keyword evidence="3" id="KW-0645">Protease</keyword>
<dbReference type="PROSITE" id="PS52035">
    <property type="entry name" value="PEPTIDASE_M14"/>
    <property type="match status" value="1"/>
</dbReference>
<name>A0A9D1HAS5_9FLAO</name>
<reference evidence="3" key="2">
    <citation type="journal article" date="2021" name="PeerJ">
        <title>Extensive microbial diversity within the chicken gut microbiome revealed by metagenomics and culture.</title>
        <authorList>
            <person name="Gilroy R."/>
            <person name="Ravi A."/>
            <person name="Getino M."/>
            <person name="Pursley I."/>
            <person name="Horton D.L."/>
            <person name="Alikhan N.F."/>
            <person name="Baker D."/>
            <person name="Gharbi K."/>
            <person name="Hall N."/>
            <person name="Watson M."/>
            <person name="Adriaenssens E.M."/>
            <person name="Foster-Nyarko E."/>
            <person name="Jarju S."/>
            <person name="Secka A."/>
            <person name="Antonio M."/>
            <person name="Oren A."/>
            <person name="Chaudhuri R.R."/>
            <person name="La Ragione R."/>
            <person name="Hildebrand F."/>
            <person name="Pallen M.J."/>
        </authorList>
    </citation>
    <scope>NUCLEOTIDE SEQUENCE</scope>
    <source>
        <strain evidence="3">1383</strain>
    </source>
</reference>
<dbReference type="Proteomes" id="UP000824161">
    <property type="component" value="Unassembled WGS sequence"/>
</dbReference>
<comment type="caution">
    <text evidence="1">Lacks conserved residue(s) required for the propagation of feature annotation.</text>
</comment>
<evidence type="ECO:0000256" key="1">
    <source>
        <dbReference type="PROSITE-ProRule" id="PRU01379"/>
    </source>
</evidence>
<evidence type="ECO:0000313" key="4">
    <source>
        <dbReference type="Proteomes" id="UP000824161"/>
    </source>
</evidence>
<organism evidence="3 4">
    <name type="scientific">Candidatus Merdimorpha stercoravium</name>
    <dbReference type="NCBI Taxonomy" id="2840863"/>
    <lineage>
        <taxon>Bacteria</taxon>
        <taxon>Pseudomonadati</taxon>
        <taxon>Bacteroidota</taxon>
        <taxon>Flavobacteriia</taxon>
        <taxon>Flavobacteriales</taxon>
        <taxon>Candidatus Merdimorpha</taxon>
    </lineage>
</organism>
<dbReference type="EMBL" id="DVLY01000173">
    <property type="protein sequence ID" value="HIT98543.1"/>
    <property type="molecule type" value="Genomic_DNA"/>
</dbReference>
<dbReference type="Gene3D" id="3.40.630.10">
    <property type="entry name" value="Zn peptidases"/>
    <property type="match status" value="1"/>
</dbReference>
<dbReference type="GO" id="GO:0004181">
    <property type="term" value="F:metallocarboxypeptidase activity"/>
    <property type="evidence" value="ECO:0007669"/>
    <property type="project" value="InterPro"/>
</dbReference>
<accession>A0A9D1HAS5</accession>
<keyword evidence="3" id="KW-0121">Carboxypeptidase</keyword>
<dbReference type="GO" id="GO:0006508">
    <property type="term" value="P:proteolysis"/>
    <property type="evidence" value="ECO:0007669"/>
    <property type="project" value="InterPro"/>
</dbReference>
<dbReference type="AlphaFoldDB" id="A0A9D1HAS5"/>
<proteinExistence type="inferred from homology"/>
<dbReference type="GO" id="GO:0008270">
    <property type="term" value="F:zinc ion binding"/>
    <property type="evidence" value="ECO:0007669"/>
    <property type="project" value="InterPro"/>
</dbReference>
<comment type="similarity">
    <text evidence="1">Belongs to the peptidase M14 family.</text>
</comment>
<evidence type="ECO:0000259" key="2">
    <source>
        <dbReference type="PROSITE" id="PS52035"/>
    </source>
</evidence>
<comment type="caution">
    <text evidence="3">The sequence shown here is derived from an EMBL/GenBank/DDBJ whole genome shotgun (WGS) entry which is preliminary data.</text>
</comment>
<dbReference type="Pfam" id="PF00246">
    <property type="entry name" value="Peptidase_M14"/>
    <property type="match status" value="1"/>
</dbReference>
<reference evidence="3" key="1">
    <citation type="submission" date="2020-10" db="EMBL/GenBank/DDBJ databases">
        <authorList>
            <person name="Gilroy R."/>
        </authorList>
    </citation>
    <scope>NUCLEOTIDE SEQUENCE</scope>
    <source>
        <strain evidence="3">1383</strain>
    </source>
</reference>
<protein>
    <submittedName>
        <fullName evidence="3">Zinc carboxypeptidase</fullName>
    </submittedName>
</protein>
<evidence type="ECO:0000313" key="3">
    <source>
        <dbReference type="EMBL" id="HIT98543.1"/>
    </source>
</evidence>